<keyword evidence="9" id="KW-1185">Reference proteome</keyword>
<evidence type="ECO:0000313" key="9">
    <source>
        <dbReference type="Proteomes" id="UP001295684"/>
    </source>
</evidence>
<keyword evidence="6" id="KW-0813">Transport</keyword>
<keyword evidence="5 7" id="KW-0472">Membrane</keyword>
<evidence type="ECO:0000256" key="3">
    <source>
        <dbReference type="ARBA" id="ARBA00022692"/>
    </source>
</evidence>
<dbReference type="GO" id="GO:0015250">
    <property type="term" value="F:water channel activity"/>
    <property type="evidence" value="ECO:0007669"/>
    <property type="project" value="TreeGrafter"/>
</dbReference>
<feature type="transmembrane region" description="Helical" evidence="7">
    <location>
        <begin position="115"/>
        <end position="138"/>
    </location>
</feature>
<dbReference type="GO" id="GO:0005886">
    <property type="term" value="C:plasma membrane"/>
    <property type="evidence" value="ECO:0007669"/>
    <property type="project" value="TreeGrafter"/>
</dbReference>
<comment type="subcellular location">
    <subcellularLocation>
        <location evidence="1">Membrane</location>
        <topology evidence="1">Multi-pass membrane protein</topology>
    </subcellularLocation>
</comment>
<reference evidence="8" key="1">
    <citation type="submission" date="2023-07" db="EMBL/GenBank/DDBJ databases">
        <authorList>
            <consortium name="AG Swart"/>
            <person name="Singh M."/>
            <person name="Singh A."/>
            <person name="Seah K."/>
            <person name="Emmerich C."/>
        </authorList>
    </citation>
    <scope>NUCLEOTIDE SEQUENCE</scope>
    <source>
        <strain evidence="8">DP1</strain>
    </source>
</reference>
<evidence type="ECO:0000256" key="7">
    <source>
        <dbReference type="SAM" id="Phobius"/>
    </source>
</evidence>
<accession>A0AAD1XTY9</accession>
<comment type="caution">
    <text evidence="8">The sequence shown here is derived from an EMBL/GenBank/DDBJ whole genome shotgun (WGS) entry which is preliminary data.</text>
</comment>
<dbReference type="AlphaFoldDB" id="A0AAD1XTY9"/>
<feature type="transmembrane region" description="Helical" evidence="7">
    <location>
        <begin position="198"/>
        <end position="217"/>
    </location>
</feature>
<comment type="similarity">
    <text evidence="2 6">Belongs to the MIP/aquaporin (TC 1.A.8) family.</text>
</comment>
<evidence type="ECO:0000256" key="2">
    <source>
        <dbReference type="ARBA" id="ARBA00006175"/>
    </source>
</evidence>
<gene>
    <name evidence="8" type="ORF">ECRASSUSDP1_LOCUS20327</name>
</gene>
<organism evidence="8 9">
    <name type="scientific">Euplotes crassus</name>
    <dbReference type="NCBI Taxonomy" id="5936"/>
    <lineage>
        <taxon>Eukaryota</taxon>
        <taxon>Sar</taxon>
        <taxon>Alveolata</taxon>
        <taxon>Ciliophora</taxon>
        <taxon>Intramacronucleata</taxon>
        <taxon>Spirotrichea</taxon>
        <taxon>Hypotrichia</taxon>
        <taxon>Euplotida</taxon>
        <taxon>Euplotidae</taxon>
        <taxon>Moneuplotes</taxon>
    </lineage>
</organism>
<evidence type="ECO:0000256" key="5">
    <source>
        <dbReference type="ARBA" id="ARBA00023136"/>
    </source>
</evidence>
<keyword evidence="3 6" id="KW-0812">Transmembrane</keyword>
<dbReference type="Proteomes" id="UP001295684">
    <property type="component" value="Unassembled WGS sequence"/>
</dbReference>
<feature type="transmembrane region" description="Helical" evidence="7">
    <location>
        <begin position="150"/>
        <end position="168"/>
    </location>
</feature>
<feature type="transmembrane region" description="Helical" evidence="7">
    <location>
        <begin position="12"/>
        <end position="32"/>
    </location>
</feature>
<evidence type="ECO:0000313" key="8">
    <source>
        <dbReference type="EMBL" id="CAI2378927.1"/>
    </source>
</evidence>
<dbReference type="Gene3D" id="1.20.1080.10">
    <property type="entry name" value="Glycerol uptake facilitator protein"/>
    <property type="match status" value="1"/>
</dbReference>
<dbReference type="PANTHER" id="PTHR19139:SF199">
    <property type="entry name" value="MIP17260P"/>
    <property type="match status" value="1"/>
</dbReference>
<keyword evidence="4 7" id="KW-1133">Transmembrane helix</keyword>
<dbReference type="EMBL" id="CAMPGE010020711">
    <property type="protein sequence ID" value="CAI2378927.1"/>
    <property type="molecule type" value="Genomic_DNA"/>
</dbReference>
<dbReference type="InterPro" id="IPR023271">
    <property type="entry name" value="Aquaporin-like"/>
</dbReference>
<evidence type="ECO:0000256" key="1">
    <source>
        <dbReference type="ARBA" id="ARBA00004141"/>
    </source>
</evidence>
<protein>
    <recommendedName>
        <fullName evidence="10">Aquaporin</fullName>
    </recommendedName>
</protein>
<feature type="transmembrane region" description="Helical" evidence="7">
    <location>
        <begin position="77"/>
        <end position="103"/>
    </location>
</feature>
<name>A0AAD1XTY9_EUPCR</name>
<sequence length="247" mass="28244">MKKEGNSFGKIFCSSFMILIFEFVGTVVLTVFQRMTSGVVFLFAFWWIFALFHNLTGSHFNPAVTITCMLRRDKGKFNWPLGFAYIIVQFIGAFCGALLAFMWTQTGGNIVIVNIKYSFQAILSEIFASFLFIFMFLIQTEEKTRFSQDKAIWSFIVAATYGTCLAFNENVSGSLNPAFGLAVHLTMLMDHGHHFLKYSWIFIVFPFVGGIVALIVHEFIYKKTQDMVDDEYEVRRESMMAINTSDP</sequence>
<dbReference type="InterPro" id="IPR034294">
    <property type="entry name" value="Aquaporin_transptr"/>
</dbReference>
<evidence type="ECO:0000256" key="6">
    <source>
        <dbReference type="RuleBase" id="RU000477"/>
    </source>
</evidence>
<dbReference type="Pfam" id="PF00230">
    <property type="entry name" value="MIP"/>
    <property type="match status" value="1"/>
</dbReference>
<evidence type="ECO:0008006" key="10">
    <source>
        <dbReference type="Google" id="ProtNLM"/>
    </source>
</evidence>
<dbReference type="InterPro" id="IPR000425">
    <property type="entry name" value="MIP"/>
</dbReference>
<evidence type="ECO:0000256" key="4">
    <source>
        <dbReference type="ARBA" id="ARBA00022989"/>
    </source>
</evidence>
<proteinExistence type="inferred from homology"/>
<dbReference type="SUPFAM" id="SSF81338">
    <property type="entry name" value="Aquaporin-like"/>
    <property type="match status" value="1"/>
</dbReference>
<feature type="transmembrane region" description="Helical" evidence="7">
    <location>
        <begin position="38"/>
        <end position="56"/>
    </location>
</feature>
<dbReference type="PANTHER" id="PTHR19139">
    <property type="entry name" value="AQUAPORIN TRANSPORTER"/>
    <property type="match status" value="1"/>
</dbReference>
<dbReference type="PRINTS" id="PR00783">
    <property type="entry name" value="MINTRINSICP"/>
</dbReference>